<dbReference type="Gene3D" id="3.40.50.10210">
    <property type="match status" value="1"/>
</dbReference>
<keyword evidence="11" id="KW-1185">Reference proteome</keyword>
<dbReference type="InterPro" id="IPR036087">
    <property type="entry name" value="Nict_dMeBzImd_PRibTrfase_sf"/>
</dbReference>
<dbReference type="PANTHER" id="PTHR43463:SF1">
    <property type="entry name" value="NICOTINATE-NUCLEOTIDE--DIMETHYLBENZIMIDAZOLE PHOSPHORIBOSYLTRANSFERASE"/>
    <property type="match status" value="1"/>
</dbReference>
<dbReference type="PANTHER" id="PTHR43463">
    <property type="entry name" value="NICOTINATE-NUCLEOTIDE--DIMETHYLBENZIMIDAZOLE PHOSPHORIBOSYLTRANSFERASE"/>
    <property type="match status" value="1"/>
</dbReference>
<dbReference type="RefSeq" id="WP_250583828.1">
    <property type="nucleotide sequence ID" value="NZ_JAKRVX010000003.1"/>
</dbReference>
<accession>A0AAE3K8V8</accession>
<comment type="similarity">
    <text evidence="2">Belongs to the CobT family.</text>
</comment>
<evidence type="ECO:0000256" key="2">
    <source>
        <dbReference type="ARBA" id="ARBA00007110"/>
    </source>
</evidence>
<dbReference type="CDD" id="cd02439">
    <property type="entry name" value="DMB-PRT_CobT"/>
    <property type="match status" value="1"/>
</dbReference>
<evidence type="ECO:0000256" key="1">
    <source>
        <dbReference type="ARBA" id="ARBA00005049"/>
    </source>
</evidence>
<dbReference type="Pfam" id="PF02277">
    <property type="entry name" value="DBI_PRT"/>
    <property type="match status" value="1"/>
</dbReference>
<dbReference type="NCBIfam" id="NF000996">
    <property type="entry name" value="PRK00105.1"/>
    <property type="match status" value="1"/>
</dbReference>
<comment type="pathway">
    <text evidence="1">Nucleoside biosynthesis; alpha-ribazole biosynthesis; alpha-ribazole from 5,6-dimethylbenzimidazole: step 1/2.</text>
</comment>
<dbReference type="EMBL" id="JAKRVX010000003">
    <property type="protein sequence ID" value="MCL9816910.1"/>
    <property type="molecule type" value="Genomic_DNA"/>
</dbReference>
<evidence type="ECO:0000313" key="11">
    <source>
        <dbReference type="Proteomes" id="UP001203207"/>
    </source>
</evidence>
<sequence>MQTFTPPTIPPIDAAAIEQARTQQESLAKPPGSLGRLEEFAIRIAGIQATETPTVDPATIVTAVADHGVATDGVSAYPQSITGGMLNALVNDRAAVNAIARSNAVSTIVCDFGVVDGEDAVGSDAYASSVIDCRIGAGTANMRTEPAMSRKAAVASIEQGRSVVTSHLTDAGCIGLGEMGIANSTAAAAITAVLTGNEVSTVTGRGTGVDDEGLTHKQQVIADAIETTEPDRTDPIDVLRCVGGYEIGGLVGVTIEAASRRIPVVIDGVITGAAALLAVAIDERVQPYLLPSHASVEPGHTVQLESLGVAPLFDYQMRLGEGTGAALAIATYRSACQTQTEMATIAELT</sequence>
<dbReference type="AlphaFoldDB" id="A0AAE3K8V8"/>
<evidence type="ECO:0000256" key="7">
    <source>
        <dbReference type="ARBA" id="ARBA00022679"/>
    </source>
</evidence>
<proteinExistence type="inferred from homology"/>
<evidence type="ECO:0000256" key="3">
    <source>
        <dbReference type="ARBA" id="ARBA00011991"/>
    </source>
</evidence>
<dbReference type="InterPro" id="IPR003200">
    <property type="entry name" value="Nict_dMeBzImd_PRibTrfase"/>
</dbReference>
<evidence type="ECO:0000256" key="6">
    <source>
        <dbReference type="ARBA" id="ARBA00022676"/>
    </source>
</evidence>
<name>A0AAE3K8V8_9EURY</name>
<dbReference type="GO" id="GO:0008939">
    <property type="term" value="F:nicotinate-nucleotide-dimethylbenzimidazole phosphoribosyltransferase activity"/>
    <property type="evidence" value="ECO:0007669"/>
    <property type="project" value="UniProtKB-EC"/>
</dbReference>
<keyword evidence="6 10" id="KW-0328">Glycosyltransferase</keyword>
<protein>
    <recommendedName>
        <fullName evidence="4">Nicotinate-nucleotide--dimethylbenzimidazole phosphoribosyltransferase</fullName>
        <ecNumber evidence="3">2.4.2.21</ecNumber>
    </recommendedName>
    <alternativeName>
        <fullName evidence="8">N(1)-alpha-phosphoribosyltransferase</fullName>
    </alternativeName>
</protein>
<dbReference type="Gene3D" id="1.10.1610.10">
    <property type="match status" value="1"/>
</dbReference>
<keyword evidence="7 10" id="KW-0808">Transferase</keyword>
<evidence type="ECO:0000313" key="10">
    <source>
        <dbReference type="EMBL" id="MCL9816910.1"/>
    </source>
</evidence>
<dbReference type="Proteomes" id="UP001203207">
    <property type="component" value="Unassembled WGS sequence"/>
</dbReference>
<reference evidence="10" key="2">
    <citation type="submission" date="2022-02" db="EMBL/GenBank/DDBJ databases">
        <authorList>
            <person name="Elcheninov A.G."/>
            <person name="Sorokin D.Y."/>
            <person name="Kublanov I.V."/>
        </authorList>
    </citation>
    <scope>NUCLEOTIDE SEQUENCE</scope>
    <source>
        <strain evidence="10">AArc-St2</strain>
    </source>
</reference>
<dbReference type="EC" id="2.4.2.21" evidence="3"/>
<evidence type="ECO:0000256" key="8">
    <source>
        <dbReference type="ARBA" id="ARBA00030686"/>
    </source>
</evidence>
<dbReference type="NCBIfam" id="TIGR03160">
    <property type="entry name" value="cobT_DBIPRT"/>
    <property type="match status" value="1"/>
</dbReference>
<organism evidence="10 11">
    <name type="scientific">Natronocalculus amylovorans</name>
    <dbReference type="NCBI Taxonomy" id="2917812"/>
    <lineage>
        <taxon>Archaea</taxon>
        <taxon>Methanobacteriati</taxon>
        <taxon>Methanobacteriota</taxon>
        <taxon>Stenosarchaea group</taxon>
        <taxon>Halobacteria</taxon>
        <taxon>Halobacteriales</taxon>
        <taxon>Haloferacaceae</taxon>
        <taxon>Natronocalculus</taxon>
    </lineage>
</organism>
<dbReference type="GO" id="GO:0009236">
    <property type="term" value="P:cobalamin biosynthetic process"/>
    <property type="evidence" value="ECO:0007669"/>
    <property type="project" value="UniProtKB-KW"/>
</dbReference>
<dbReference type="InterPro" id="IPR017846">
    <property type="entry name" value="Nict_dMeBzImd_PRibTrfase_bact"/>
</dbReference>
<comment type="caution">
    <text evidence="10">The sequence shown here is derived from an EMBL/GenBank/DDBJ whole genome shotgun (WGS) entry which is preliminary data.</text>
</comment>
<evidence type="ECO:0000256" key="5">
    <source>
        <dbReference type="ARBA" id="ARBA00022573"/>
    </source>
</evidence>
<dbReference type="SUPFAM" id="SSF52733">
    <property type="entry name" value="Nicotinate mononucleotide:5,6-dimethylbenzimidazole phosphoribosyltransferase (CobT)"/>
    <property type="match status" value="1"/>
</dbReference>
<dbReference type="InterPro" id="IPR023195">
    <property type="entry name" value="Nict_dMeBzImd_PRibTrfase_N"/>
</dbReference>
<keyword evidence="5" id="KW-0169">Cobalamin biosynthesis</keyword>
<evidence type="ECO:0000256" key="9">
    <source>
        <dbReference type="ARBA" id="ARBA00047340"/>
    </source>
</evidence>
<reference evidence="10" key="1">
    <citation type="journal article" date="2022" name="Syst. Appl. Microbiol.">
        <title>Natronocalculus amylovorans gen. nov., sp. nov., and Natranaeroarchaeum aerophilus sp. nov., dominant culturable amylolytic natronoarchaea from hypersaline soda lakes in southwestern Siberia.</title>
        <authorList>
            <person name="Sorokin D.Y."/>
            <person name="Elcheninov A.G."/>
            <person name="Khizhniak T.V."/>
            <person name="Koenen M."/>
            <person name="Bale N.J."/>
            <person name="Damste J.S.S."/>
            <person name="Kublanov I.V."/>
        </authorList>
    </citation>
    <scope>NUCLEOTIDE SEQUENCE</scope>
    <source>
        <strain evidence="10">AArc-St2</strain>
    </source>
</reference>
<comment type="catalytic activity">
    <reaction evidence="9">
        <text>5,6-dimethylbenzimidazole + nicotinate beta-D-ribonucleotide = alpha-ribazole 5'-phosphate + nicotinate + H(+)</text>
        <dbReference type="Rhea" id="RHEA:11196"/>
        <dbReference type="ChEBI" id="CHEBI:15378"/>
        <dbReference type="ChEBI" id="CHEBI:15890"/>
        <dbReference type="ChEBI" id="CHEBI:32544"/>
        <dbReference type="ChEBI" id="CHEBI:57502"/>
        <dbReference type="ChEBI" id="CHEBI:57918"/>
        <dbReference type="EC" id="2.4.2.21"/>
    </reaction>
</comment>
<gene>
    <name evidence="10" type="primary">cobT</name>
    <name evidence="10" type="ORF">AArcSt2_08140</name>
</gene>
<dbReference type="FunFam" id="3.40.50.10210:FF:000001">
    <property type="entry name" value="Nicotinate-nucleotide--dimethylbenzimidazole phosphoribosyltransferase"/>
    <property type="match status" value="1"/>
</dbReference>
<evidence type="ECO:0000256" key="4">
    <source>
        <dbReference type="ARBA" id="ARBA00015486"/>
    </source>
</evidence>